<evidence type="ECO:0008006" key="3">
    <source>
        <dbReference type="Google" id="ProtNLM"/>
    </source>
</evidence>
<dbReference type="Gene3D" id="1.10.3230.30">
    <property type="entry name" value="Phage gp6-like head-tail connector protein"/>
    <property type="match status" value="1"/>
</dbReference>
<reference evidence="1 2" key="1">
    <citation type="submission" date="2019-08" db="EMBL/GenBank/DDBJ databases">
        <authorList>
            <person name="Luo N."/>
        </authorList>
    </citation>
    <scope>NUCLEOTIDE SEQUENCE [LARGE SCALE GENOMIC DNA]</scope>
    <source>
        <strain evidence="1 2">NCIMB 9442</strain>
    </source>
</reference>
<dbReference type="NCBIfam" id="TIGR02215">
    <property type="entry name" value="phage_chp_gp8"/>
    <property type="match status" value="1"/>
</dbReference>
<name>A0ABS0J1V7_9BACT</name>
<keyword evidence="2" id="KW-1185">Reference proteome</keyword>
<dbReference type="InterPro" id="IPR011738">
    <property type="entry name" value="Phage_CHP"/>
</dbReference>
<proteinExistence type="predicted"/>
<dbReference type="CDD" id="cd08054">
    <property type="entry name" value="gp6"/>
    <property type="match status" value="1"/>
</dbReference>
<sequence>MIVRRVAAPRIEPVTLGEAKAHCRVEVSEDDALLTALIIAVREQGETLTGRVFVDSPWTITMPGPLVGPVPLPLAPVREVEAVTVDGAVVDRGLYSLVPSGLSPQEHPVRGTFTPLPGFPDGAEVTVRVKAGWPVEGDGENARATTPHAIRQWMLVRIGGLYAQRETFITGTLVTRMTRDFVDCLLDPYVMVGA</sequence>
<protein>
    <recommendedName>
        <fullName evidence="3">PhiE125 gp8 family phage protein</fullName>
    </recommendedName>
</protein>
<dbReference type="Proteomes" id="UP001194469">
    <property type="component" value="Unassembled WGS sequence"/>
</dbReference>
<evidence type="ECO:0000313" key="2">
    <source>
        <dbReference type="Proteomes" id="UP001194469"/>
    </source>
</evidence>
<dbReference type="RefSeq" id="WP_196608326.1">
    <property type="nucleotide sequence ID" value="NZ_VRYY01000077.1"/>
</dbReference>
<comment type="caution">
    <text evidence="1">The sequence shown here is derived from an EMBL/GenBank/DDBJ whole genome shotgun (WGS) entry which is preliminary data.</text>
</comment>
<evidence type="ECO:0000313" key="1">
    <source>
        <dbReference type="EMBL" id="MBG3876132.1"/>
    </source>
</evidence>
<accession>A0ABS0J1V7</accession>
<organism evidence="1 2">
    <name type="scientific">Nitratidesulfovibrio oxamicus</name>
    <dbReference type="NCBI Taxonomy" id="32016"/>
    <lineage>
        <taxon>Bacteria</taxon>
        <taxon>Pseudomonadati</taxon>
        <taxon>Thermodesulfobacteriota</taxon>
        <taxon>Desulfovibrionia</taxon>
        <taxon>Desulfovibrionales</taxon>
        <taxon>Desulfovibrionaceae</taxon>
        <taxon>Nitratidesulfovibrio</taxon>
    </lineage>
</organism>
<gene>
    <name evidence="1" type="ORF">FVW20_03585</name>
</gene>
<dbReference type="EMBL" id="VRYY01000077">
    <property type="protein sequence ID" value="MBG3876132.1"/>
    <property type="molecule type" value="Genomic_DNA"/>
</dbReference>